<dbReference type="InterPro" id="IPR002781">
    <property type="entry name" value="TM_pro_TauE-like"/>
</dbReference>
<dbReference type="AlphaFoldDB" id="A0A6B2NJS7"/>
<reference evidence="9" key="1">
    <citation type="submission" date="2020-02" db="EMBL/GenBank/DDBJ databases">
        <title>Delineation of the pyrene-degrading pathway in Roseobacter clade bacteria by genomic analysis.</title>
        <authorList>
            <person name="Zhou H."/>
            <person name="Wang H."/>
        </authorList>
    </citation>
    <scope>NUCLEOTIDE SEQUENCE</scope>
    <source>
        <strain evidence="9">PrR005</strain>
    </source>
</reference>
<dbReference type="InterPro" id="IPR052017">
    <property type="entry name" value="TSUP"/>
</dbReference>
<gene>
    <name evidence="9" type="ORF">G0P99_05175</name>
</gene>
<name>A0A6B2NJS7_9RHOB</name>
<organism evidence="9">
    <name type="scientific">Ruegeria sp. PrR005</name>
    <dbReference type="NCBI Taxonomy" id="2706882"/>
    <lineage>
        <taxon>Bacteria</taxon>
        <taxon>Pseudomonadati</taxon>
        <taxon>Pseudomonadota</taxon>
        <taxon>Alphaproteobacteria</taxon>
        <taxon>Rhodobacterales</taxon>
        <taxon>Roseobacteraceae</taxon>
        <taxon>Ruegeria</taxon>
    </lineage>
</organism>
<proteinExistence type="inferred from homology"/>
<feature type="transmembrane region" description="Helical" evidence="8">
    <location>
        <begin position="181"/>
        <end position="202"/>
    </location>
</feature>
<feature type="transmembrane region" description="Helical" evidence="8">
    <location>
        <begin position="36"/>
        <end position="56"/>
    </location>
</feature>
<evidence type="ECO:0000256" key="8">
    <source>
        <dbReference type="RuleBase" id="RU363041"/>
    </source>
</evidence>
<feature type="transmembrane region" description="Helical" evidence="8">
    <location>
        <begin position="77"/>
        <end position="100"/>
    </location>
</feature>
<comment type="similarity">
    <text evidence="2 8">Belongs to the 4-toluene sulfonate uptake permease (TSUP) (TC 2.A.102) family.</text>
</comment>
<dbReference type="EMBL" id="JAAGOX010000008">
    <property type="protein sequence ID" value="NDW44341.1"/>
    <property type="molecule type" value="Genomic_DNA"/>
</dbReference>
<feature type="transmembrane region" description="Helical" evidence="8">
    <location>
        <begin position="136"/>
        <end position="169"/>
    </location>
</feature>
<evidence type="ECO:0000256" key="4">
    <source>
        <dbReference type="ARBA" id="ARBA00022475"/>
    </source>
</evidence>
<accession>A0A6B2NJS7</accession>
<evidence type="ECO:0000256" key="1">
    <source>
        <dbReference type="ARBA" id="ARBA00004651"/>
    </source>
</evidence>
<comment type="subcellular location">
    <subcellularLocation>
        <location evidence="1 8">Cell membrane</location>
        <topology evidence="1 8">Multi-pass membrane protein</topology>
    </subcellularLocation>
</comment>
<evidence type="ECO:0000256" key="7">
    <source>
        <dbReference type="ARBA" id="ARBA00023136"/>
    </source>
</evidence>
<protein>
    <recommendedName>
        <fullName evidence="8">Probable membrane transporter protein</fullName>
    </recommendedName>
</protein>
<dbReference type="GO" id="GO:0005886">
    <property type="term" value="C:plasma membrane"/>
    <property type="evidence" value="ECO:0007669"/>
    <property type="project" value="UniProtKB-SubCell"/>
</dbReference>
<comment type="caution">
    <text evidence="9">The sequence shown here is derived from an EMBL/GenBank/DDBJ whole genome shotgun (WGS) entry which is preliminary data.</text>
</comment>
<keyword evidence="7 8" id="KW-0472">Membrane</keyword>
<keyword evidence="3" id="KW-0813">Transport</keyword>
<evidence type="ECO:0000256" key="5">
    <source>
        <dbReference type="ARBA" id="ARBA00022692"/>
    </source>
</evidence>
<keyword evidence="6 8" id="KW-1133">Transmembrane helix</keyword>
<evidence type="ECO:0000313" key="9">
    <source>
        <dbReference type="EMBL" id="NDW44341.1"/>
    </source>
</evidence>
<evidence type="ECO:0000256" key="2">
    <source>
        <dbReference type="ARBA" id="ARBA00009142"/>
    </source>
</evidence>
<dbReference type="RefSeq" id="WP_164128330.1">
    <property type="nucleotide sequence ID" value="NZ_JAAGOX010000008.1"/>
</dbReference>
<keyword evidence="5 8" id="KW-0812">Transmembrane</keyword>
<sequence>MALPDPIIAGALFAVALLAGALNAVAGGATFFTFPALMAVGLPPMVANATNFVALVPGNLAALPAYRAELRAIGRALGPLLAVCGAGGVLGALLLVGLGGGLFERLVPWLMASATALFAFAPRLRRWLAARSLGQGAVWAMLFLFSVYGGYFGAGLGQIMLAALILAGYEDFHLANAVKNAVIGWISVLAVAIYGLSAAVAWPEALVMMAGATLGGYGGGTLARHIPQSLLRGAVIGFGILLTLFYFLRS</sequence>
<evidence type="ECO:0000256" key="3">
    <source>
        <dbReference type="ARBA" id="ARBA00022448"/>
    </source>
</evidence>
<feature type="transmembrane region" description="Helical" evidence="8">
    <location>
        <begin position="230"/>
        <end position="248"/>
    </location>
</feature>
<keyword evidence="4 8" id="KW-1003">Cell membrane</keyword>
<dbReference type="Pfam" id="PF01925">
    <property type="entry name" value="TauE"/>
    <property type="match status" value="1"/>
</dbReference>
<dbReference type="PANTHER" id="PTHR30269:SF0">
    <property type="entry name" value="MEMBRANE TRANSPORTER PROTEIN YFCA-RELATED"/>
    <property type="match status" value="1"/>
</dbReference>
<evidence type="ECO:0000256" key="6">
    <source>
        <dbReference type="ARBA" id="ARBA00022989"/>
    </source>
</evidence>
<dbReference type="PANTHER" id="PTHR30269">
    <property type="entry name" value="TRANSMEMBRANE PROTEIN YFCA"/>
    <property type="match status" value="1"/>
</dbReference>